<keyword evidence="13" id="KW-1185">Reference proteome</keyword>
<feature type="domain" description="EngA-type G" evidence="11">
    <location>
        <begin position="3"/>
        <end position="166"/>
    </location>
</feature>
<comment type="function">
    <text evidence="8 10">GTPase that plays an essential role in the late steps of ribosome biogenesis.</text>
</comment>
<dbReference type="Pfam" id="PF01926">
    <property type="entry name" value="MMR_HSR1"/>
    <property type="match status" value="2"/>
</dbReference>
<evidence type="ECO:0000256" key="6">
    <source>
        <dbReference type="ARBA" id="ARBA00023134"/>
    </source>
</evidence>
<organism evidence="12 13">
    <name type="scientific">Candidatus Phytoplasma melaleucae</name>
    <dbReference type="NCBI Taxonomy" id="2982630"/>
    <lineage>
        <taxon>Bacteria</taxon>
        <taxon>Bacillati</taxon>
        <taxon>Mycoplasmatota</taxon>
        <taxon>Mollicutes</taxon>
        <taxon>Acholeplasmatales</taxon>
        <taxon>Acholeplasmataceae</taxon>
        <taxon>Candidatus Phytoplasma</taxon>
    </lineage>
</organism>
<accession>A0ABT9DDF8</accession>
<evidence type="ECO:0000256" key="1">
    <source>
        <dbReference type="ARBA" id="ARBA00008279"/>
    </source>
</evidence>
<dbReference type="Proteomes" id="UP001172036">
    <property type="component" value="Unassembled WGS sequence"/>
</dbReference>
<dbReference type="InterPro" id="IPR015946">
    <property type="entry name" value="KH_dom-like_a/b"/>
</dbReference>
<feature type="binding site" evidence="8">
    <location>
        <begin position="118"/>
        <end position="121"/>
    </location>
    <ligand>
        <name>GTP</name>
        <dbReference type="ChEBI" id="CHEBI:37565"/>
        <label>1</label>
    </ligand>
</feature>
<comment type="subunit">
    <text evidence="8">Associates with the 50S ribosomal subunit.</text>
</comment>
<proteinExistence type="inferred from homology"/>
<dbReference type="NCBIfam" id="TIGR03594">
    <property type="entry name" value="GTPase_EngA"/>
    <property type="match status" value="1"/>
</dbReference>
<dbReference type="InterPro" id="IPR027417">
    <property type="entry name" value="P-loop_NTPase"/>
</dbReference>
<dbReference type="InterPro" id="IPR005225">
    <property type="entry name" value="Small_GTP-bd"/>
</dbReference>
<evidence type="ECO:0000256" key="4">
    <source>
        <dbReference type="ARBA" id="ARBA00022737"/>
    </source>
</evidence>
<evidence type="ECO:0000256" key="8">
    <source>
        <dbReference type="HAMAP-Rule" id="MF_00195"/>
    </source>
</evidence>
<dbReference type="PANTHER" id="PTHR43834">
    <property type="entry name" value="GTPASE DER"/>
    <property type="match status" value="1"/>
</dbReference>
<gene>
    <name evidence="8 12" type="primary">der</name>
    <name evidence="12" type="ORF">OC680_01070</name>
</gene>
<keyword evidence="6 8" id="KW-0342">GTP-binding</keyword>
<dbReference type="HAMAP" id="MF_00195">
    <property type="entry name" value="GTPase_Der"/>
    <property type="match status" value="1"/>
</dbReference>
<dbReference type="PROSITE" id="PS51712">
    <property type="entry name" value="G_ENGA"/>
    <property type="match status" value="1"/>
</dbReference>
<feature type="binding site" evidence="8">
    <location>
        <begin position="182"/>
        <end position="189"/>
    </location>
    <ligand>
        <name>GTP</name>
        <dbReference type="ChEBI" id="CHEBI:37565"/>
        <label>2</label>
    </ligand>
</feature>
<dbReference type="Gene3D" id="3.40.50.300">
    <property type="entry name" value="P-loop containing nucleotide triphosphate hydrolases"/>
    <property type="match status" value="2"/>
</dbReference>
<dbReference type="PIRSF" id="PIRSF006485">
    <property type="entry name" value="GTP-binding_EngA"/>
    <property type="match status" value="1"/>
</dbReference>
<dbReference type="EMBL" id="JAOSID010000003">
    <property type="protein sequence ID" value="MDO8168075.1"/>
    <property type="molecule type" value="Genomic_DNA"/>
</dbReference>
<evidence type="ECO:0000313" key="13">
    <source>
        <dbReference type="Proteomes" id="UP001172036"/>
    </source>
</evidence>
<feature type="binding site" evidence="8">
    <location>
        <begin position="229"/>
        <end position="233"/>
    </location>
    <ligand>
        <name>GTP</name>
        <dbReference type="ChEBI" id="CHEBI:37565"/>
        <label>2</label>
    </ligand>
</feature>
<comment type="similarity">
    <text evidence="1 8 9 10">Belongs to the TRAFAC class TrmE-Era-EngA-EngB-Septin-like GTPase superfamily. EngA (Der) GTPase family.</text>
</comment>
<keyword evidence="12" id="KW-0378">Hydrolase</keyword>
<dbReference type="InterPro" id="IPR006073">
    <property type="entry name" value="GTP-bd"/>
</dbReference>
<evidence type="ECO:0000256" key="2">
    <source>
        <dbReference type="ARBA" id="ARBA00020953"/>
    </source>
</evidence>
<evidence type="ECO:0000259" key="11">
    <source>
        <dbReference type="PROSITE" id="PS51712"/>
    </source>
</evidence>
<evidence type="ECO:0000256" key="9">
    <source>
        <dbReference type="PROSITE-ProRule" id="PRU01049"/>
    </source>
</evidence>
<keyword evidence="3 8" id="KW-0690">Ribosome biogenesis</keyword>
<keyword evidence="5 8" id="KW-0547">Nucleotide-binding</keyword>
<dbReference type="GO" id="GO:0016787">
    <property type="term" value="F:hydrolase activity"/>
    <property type="evidence" value="ECO:0007669"/>
    <property type="project" value="UniProtKB-KW"/>
</dbReference>
<feature type="binding site" evidence="8">
    <location>
        <begin position="294"/>
        <end position="297"/>
    </location>
    <ligand>
        <name>GTP</name>
        <dbReference type="ChEBI" id="CHEBI:37565"/>
        <label>2</label>
    </ligand>
</feature>
<dbReference type="PRINTS" id="PR00449">
    <property type="entry name" value="RASTRNSFRMNG"/>
</dbReference>
<evidence type="ECO:0000256" key="3">
    <source>
        <dbReference type="ARBA" id="ARBA00022517"/>
    </source>
</evidence>
<dbReference type="CDD" id="cd01894">
    <property type="entry name" value="EngA1"/>
    <property type="match status" value="1"/>
</dbReference>
<dbReference type="Pfam" id="PF14714">
    <property type="entry name" value="KH_dom-like"/>
    <property type="match status" value="1"/>
</dbReference>
<sequence length="440" mass="50950">MTFKVAIVGRSNVGKSSLFNRILNKRLSIIDEISGTTKDRIYAQANWLNQNFIIIDTGGIEINNICLKEKIKYQTETAINESHLVVFVTDGQTRLVQEDLDIARILYKKQKKIIVAVNKIDNYTFLENIYEFYSLGFSNVIGISAIHKIGIGELLDKIISYCPRNVEYSVKVKNYLKFCLIGKPNVGKSTFVNALLSQERMIVSEVPGTTTDQVDTIFEKKNQTYKIIDTAGLKKRGQMYKQQDKYSYLRTLDALDKSDIICFILDASQKITEQDKNIAALIFQSEKACIIIGNKWDLTSELDKDTPKFEKKIRNELKFFDYIPILCLSSLTKQRINKFLPLLDKIFNHYQQTFSDHLLNDILYEATQINPPSIFNQGKAKFYYIKQISTKPPKFICLVNDPKFIHFSYERFLKNQLRLNLKLEGLPLKIIFRKKETNFI</sequence>
<reference evidence="12 13" key="1">
    <citation type="journal article" date="2023" name="Int. J. Syst. Evol. Microbiol.">
        <title>The observation of taxonomic boundaries for the 16SrII and 16SrXXV phytoplasmas using genome-based delimitation.</title>
        <authorList>
            <person name="Rodrigues Jardim B."/>
            <person name="Tran-Nguyen L.T.T."/>
            <person name="Gambley C."/>
            <person name="Al-Sadi A.M."/>
            <person name="Al-Subhi A.M."/>
            <person name="Foissac X."/>
            <person name="Salar P."/>
            <person name="Cai H."/>
            <person name="Yang J.Y."/>
            <person name="Davis R."/>
            <person name="Jones L."/>
            <person name="Rodoni B."/>
            <person name="Constable F.E."/>
        </authorList>
    </citation>
    <scope>NUCLEOTIDE SEQUENCE [LARGE SCALE GENOMIC DNA]</scope>
    <source>
        <strain evidence="12">BAWM-155c</strain>
    </source>
</reference>
<dbReference type="InterPro" id="IPR032859">
    <property type="entry name" value="KH_dom-like"/>
</dbReference>
<dbReference type="SUPFAM" id="SSF52540">
    <property type="entry name" value="P-loop containing nucleoside triphosphate hydrolases"/>
    <property type="match status" value="2"/>
</dbReference>
<dbReference type="Gene3D" id="3.30.300.20">
    <property type="match status" value="1"/>
</dbReference>
<name>A0ABT9DDF8_9MOLU</name>
<feature type="binding site" evidence="8">
    <location>
        <begin position="9"/>
        <end position="16"/>
    </location>
    <ligand>
        <name>GTP</name>
        <dbReference type="ChEBI" id="CHEBI:37565"/>
        <label>1</label>
    </ligand>
</feature>
<evidence type="ECO:0000256" key="10">
    <source>
        <dbReference type="RuleBase" id="RU004481"/>
    </source>
</evidence>
<protein>
    <recommendedName>
        <fullName evidence="2 8">GTPase Der</fullName>
    </recommendedName>
    <alternativeName>
        <fullName evidence="7 8">GTP-binding protein EngA</fullName>
    </alternativeName>
</protein>
<dbReference type="NCBIfam" id="TIGR00231">
    <property type="entry name" value="small_GTP"/>
    <property type="match status" value="2"/>
</dbReference>
<dbReference type="PANTHER" id="PTHR43834:SF6">
    <property type="entry name" value="GTPASE DER"/>
    <property type="match status" value="1"/>
</dbReference>
<dbReference type="CDD" id="cd01895">
    <property type="entry name" value="EngA2"/>
    <property type="match status" value="1"/>
</dbReference>
<dbReference type="InterPro" id="IPR031166">
    <property type="entry name" value="G_ENGA"/>
</dbReference>
<comment type="caution">
    <text evidence="12">The sequence shown here is derived from an EMBL/GenBank/DDBJ whole genome shotgun (WGS) entry which is preliminary data.</text>
</comment>
<evidence type="ECO:0000256" key="7">
    <source>
        <dbReference type="ARBA" id="ARBA00032345"/>
    </source>
</evidence>
<evidence type="ECO:0000256" key="5">
    <source>
        <dbReference type="ARBA" id="ARBA00022741"/>
    </source>
</evidence>
<dbReference type="InterPro" id="IPR016484">
    <property type="entry name" value="GTPase_Der"/>
</dbReference>
<keyword evidence="4 10" id="KW-0677">Repeat</keyword>
<evidence type="ECO:0000313" key="12">
    <source>
        <dbReference type="EMBL" id="MDO8168075.1"/>
    </source>
</evidence>
<feature type="binding site" evidence="8">
    <location>
        <begin position="56"/>
        <end position="60"/>
    </location>
    <ligand>
        <name>GTP</name>
        <dbReference type="ChEBI" id="CHEBI:37565"/>
        <label>1</label>
    </ligand>
</feature>